<evidence type="ECO:0000313" key="2">
    <source>
        <dbReference type="Proteomes" id="UP000215335"/>
    </source>
</evidence>
<reference evidence="1 2" key="1">
    <citation type="journal article" date="2017" name="Curr. Biol.">
        <title>The Evolution of Venom by Co-option of Single-Copy Genes.</title>
        <authorList>
            <person name="Martinson E.O."/>
            <person name="Mrinalini"/>
            <person name="Kelkar Y.D."/>
            <person name="Chang C.H."/>
            <person name="Werren J.H."/>
        </authorList>
    </citation>
    <scope>NUCLEOTIDE SEQUENCE [LARGE SCALE GENOMIC DNA]</scope>
    <source>
        <strain evidence="1 2">Alberta</strain>
        <tissue evidence="1">Whole body</tissue>
    </source>
</reference>
<proteinExistence type="predicted"/>
<name>A0A232FD18_9HYME</name>
<keyword evidence="2" id="KW-1185">Reference proteome</keyword>
<dbReference type="InterPro" id="IPR027854">
    <property type="entry name" value="STMP1"/>
</dbReference>
<gene>
    <name evidence="1" type="ORF">TSAR_003141</name>
</gene>
<sequence>MFKFMFTFGLGIYTGIYLSQNYEVNE</sequence>
<dbReference type="AlphaFoldDB" id="A0A232FD18"/>
<dbReference type="Proteomes" id="UP000215335">
    <property type="component" value="Unassembled WGS sequence"/>
</dbReference>
<dbReference type="Pfam" id="PF15054">
    <property type="entry name" value="DUF4535"/>
    <property type="match status" value="1"/>
</dbReference>
<dbReference type="EMBL" id="NNAY01000436">
    <property type="protein sequence ID" value="OXU28400.1"/>
    <property type="molecule type" value="Genomic_DNA"/>
</dbReference>
<protein>
    <submittedName>
        <fullName evidence="1">Uncharacterized protein</fullName>
    </submittedName>
</protein>
<organism evidence="1 2">
    <name type="scientific">Trichomalopsis sarcophagae</name>
    <dbReference type="NCBI Taxonomy" id="543379"/>
    <lineage>
        <taxon>Eukaryota</taxon>
        <taxon>Metazoa</taxon>
        <taxon>Ecdysozoa</taxon>
        <taxon>Arthropoda</taxon>
        <taxon>Hexapoda</taxon>
        <taxon>Insecta</taxon>
        <taxon>Pterygota</taxon>
        <taxon>Neoptera</taxon>
        <taxon>Endopterygota</taxon>
        <taxon>Hymenoptera</taxon>
        <taxon>Apocrita</taxon>
        <taxon>Proctotrupomorpha</taxon>
        <taxon>Chalcidoidea</taxon>
        <taxon>Pteromalidae</taxon>
        <taxon>Pteromalinae</taxon>
        <taxon>Trichomalopsis</taxon>
    </lineage>
</organism>
<evidence type="ECO:0000313" key="1">
    <source>
        <dbReference type="EMBL" id="OXU28400.1"/>
    </source>
</evidence>
<comment type="caution">
    <text evidence="1">The sequence shown here is derived from an EMBL/GenBank/DDBJ whole genome shotgun (WGS) entry which is preliminary data.</text>
</comment>
<accession>A0A232FD18</accession>